<dbReference type="Proteomes" id="UP000030641">
    <property type="component" value="Unassembled WGS sequence"/>
</dbReference>
<dbReference type="STRING" id="1043005.A0A074YQG1"/>
<keyword evidence="5" id="KW-1185">Reference proteome</keyword>
<dbReference type="Pfam" id="PF00172">
    <property type="entry name" value="Zn_clus"/>
    <property type="match status" value="1"/>
</dbReference>
<dbReference type="PROSITE" id="PS00463">
    <property type="entry name" value="ZN2_CY6_FUNGAL_1"/>
    <property type="match status" value="1"/>
</dbReference>
<evidence type="ECO:0000313" key="5">
    <source>
        <dbReference type="Proteomes" id="UP000030641"/>
    </source>
</evidence>
<protein>
    <recommendedName>
        <fullName evidence="3">Zn(2)-C6 fungal-type domain-containing protein</fullName>
    </recommendedName>
</protein>
<gene>
    <name evidence="4" type="ORF">AUEXF2481DRAFT_207537</name>
</gene>
<evidence type="ECO:0000256" key="1">
    <source>
        <dbReference type="ARBA" id="ARBA00023242"/>
    </source>
</evidence>
<dbReference type="CDD" id="cd00067">
    <property type="entry name" value="GAL4"/>
    <property type="match status" value="1"/>
</dbReference>
<dbReference type="PROSITE" id="PS50048">
    <property type="entry name" value="ZN2_CY6_FUNGAL_2"/>
    <property type="match status" value="1"/>
</dbReference>
<evidence type="ECO:0000313" key="4">
    <source>
        <dbReference type="EMBL" id="KER00009.1"/>
    </source>
</evidence>
<proteinExistence type="predicted"/>
<dbReference type="InterPro" id="IPR001138">
    <property type="entry name" value="Zn2Cys6_DnaBD"/>
</dbReference>
<feature type="compositionally biased region" description="Basic and acidic residues" evidence="2">
    <location>
        <begin position="127"/>
        <end position="148"/>
    </location>
</feature>
<accession>A0A074YQG1</accession>
<dbReference type="GeneID" id="25362509"/>
<dbReference type="GO" id="GO:0000981">
    <property type="term" value="F:DNA-binding transcription factor activity, RNA polymerase II-specific"/>
    <property type="evidence" value="ECO:0007669"/>
    <property type="project" value="InterPro"/>
</dbReference>
<dbReference type="Gene3D" id="4.10.240.10">
    <property type="entry name" value="Zn(2)-C6 fungal-type DNA-binding domain"/>
    <property type="match status" value="1"/>
</dbReference>
<dbReference type="OMA" id="ESHNACY"/>
<dbReference type="OrthoDB" id="3364175at2759"/>
<dbReference type="InterPro" id="IPR036864">
    <property type="entry name" value="Zn2-C6_fun-type_DNA-bd_sf"/>
</dbReference>
<dbReference type="HOGENOM" id="CLU_1085801_0_0_1"/>
<dbReference type="EMBL" id="KL584750">
    <property type="protein sequence ID" value="KER00009.1"/>
    <property type="molecule type" value="Genomic_DNA"/>
</dbReference>
<dbReference type="SUPFAM" id="SSF57701">
    <property type="entry name" value="Zn2/Cys6 DNA-binding domain"/>
    <property type="match status" value="1"/>
</dbReference>
<dbReference type="SMART" id="SM00066">
    <property type="entry name" value="GAL4"/>
    <property type="match status" value="1"/>
</dbReference>
<feature type="region of interest" description="Disordered" evidence="2">
    <location>
        <begin position="127"/>
        <end position="153"/>
    </location>
</feature>
<sequence length="256" mass="28585">MIRTSDSAESTPSSASVSRSSRVSKACDRCRTNKSKCDGKRPCVRCKSKNGICTYYIRNPPVNKSYPKGYPDLLERKNEQLSKGLLELYKLLQHAGDSEDRSPSESPEPLLVHDVLENLGVLDLDTNKNHMLRSNDSEEPRDGREKPLPSRFGMKISNWNEQDIINEGELSESTPIQALSTDLSSHTHAYEMGASPNIDGATTPHSQQFVYSEALTASHTQQSIHSEDPTASIADDEINRLWSEMFGMDRTLVIGW</sequence>
<reference evidence="4 5" key="1">
    <citation type="journal article" date="2014" name="BMC Genomics">
        <title>Genome sequencing of four Aureobasidium pullulans varieties: biotechnological potential, stress tolerance, and description of new species.</title>
        <authorList>
            <person name="Gostin Ar C."/>
            <person name="Ohm R.A."/>
            <person name="Kogej T."/>
            <person name="Sonjak S."/>
            <person name="Turk M."/>
            <person name="Zajc J."/>
            <person name="Zalar P."/>
            <person name="Grube M."/>
            <person name="Sun H."/>
            <person name="Han J."/>
            <person name="Sharma A."/>
            <person name="Chiniquy J."/>
            <person name="Ngan C.Y."/>
            <person name="Lipzen A."/>
            <person name="Barry K."/>
            <person name="Grigoriev I.V."/>
            <person name="Gunde-Cimerman N."/>
        </authorList>
    </citation>
    <scope>NUCLEOTIDE SEQUENCE [LARGE SCALE GENOMIC DNA]</scope>
    <source>
        <strain evidence="4 5">EXF-2481</strain>
    </source>
</reference>
<dbReference type="GO" id="GO:0008270">
    <property type="term" value="F:zinc ion binding"/>
    <property type="evidence" value="ECO:0007669"/>
    <property type="project" value="InterPro"/>
</dbReference>
<dbReference type="RefSeq" id="XP_013347781.1">
    <property type="nucleotide sequence ID" value="XM_013492327.1"/>
</dbReference>
<feature type="compositionally biased region" description="Low complexity" evidence="2">
    <location>
        <begin position="1"/>
        <end position="24"/>
    </location>
</feature>
<dbReference type="InParanoid" id="A0A074YQG1"/>
<feature type="region of interest" description="Disordered" evidence="2">
    <location>
        <begin position="1"/>
        <end position="26"/>
    </location>
</feature>
<dbReference type="InterPro" id="IPR052783">
    <property type="entry name" value="Metabolic/Drug-Res_Regulator"/>
</dbReference>
<feature type="domain" description="Zn(2)-C6 fungal-type" evidence="3">
    <location>
        <begin position="26"/>
        <end position="55"/>
    </location>
</feature>
<keyword evidence="1" id="KW-0539">Nucleus</keyword>
<evidence type="ECO:0000259" key="3">
    <source>
        <dbReference type="PROSITE" id="PS50048"/>
    </source>
</evidence>
<dbReference type="PANTHER" id="PTHR47655">
    <property type="entry name" value="QUINIC ACID UTILIZATION ACTIVATOR"/>
    <property type="match status" value="1"/>
</dbReference>
<evidence type="ECO:0000256" key="2">
    <source>
        <dbReference type="SAM" id="MobiDB-lite"/>
    </source>
</evidence>
<organism evidence="4 5">
    <name type="scientific">Aureobasidium subglaciale (strain EXF-2481)</name>
    <name type="common">Aureobasidium pullulans var. subglaciale</name>
    <dbReference type="NCBI Taxonomy" id="1043005"/>
    <lineage>
        <taxon>Eukaryota</taxon>
        <taxon>Fungi</taxon>
        <taxon>Dikarya</taxon>
        <taxon>Ascomycota</taxon>
        <taxon>Pezizomycotina</taxon>
        <taxon>Dothideomycetes</taxon>
        <taxon>Dothideomycetidae</taxon>
        <taxon>Dothideales</taxon>
        <taxon>Saccotheciaceae</taxon>
        <taxon>Aureobasidium</taxon>
    </lineage>
</organism>
<name>A0A074YQG1_AURSE</name>
<dbReference type="PANTHER" id="PTHR47655:SF3">
    <property type="entry name" value="ZN(II)2CYS6 TRANSCRIPTION FACTOR (EUROFUNG)"/>
    <property type="match status" value="1"/>
</dbReference>
<dbReference type="AlphaFoldDB" id="A0A074YQG1"/>